<organism evidence="6 7">
    <name type="scientific">Potamilus streckersoni</name>
    <dbReference type="NCBI Taxonomy" id="2493646"/>
    <lineage>
        <taxon>Eukaryota</taxon>
        <taxon>Metazoa</taxon>
        <taxon>Spiralia</taxon>
        <taxon>Lophotrochozoa</taxon>
        <taxon>Mollusca</taxon>
        <taxon>Bivalvia</taxon>
        <taxon>Autobranchia</taxon>
        <taxon>Heteroconchia</taxon>
        <taxon>Palaeoheterodonta</taxon>
        <taxon>Unionida</taxon>
        <taxon>Unionoidea</taxon>
        <taxon>Unionidae</taxon>
        <taxon>Ambleminae</taxon>
        <taxon>Lampsilini</taxon>
        <taxon>Potamilus</taxon>
    </lineage>
</organism>
<reference evidence="6" key="1">
    <citation type="journal article" date="2021" name="Genome Biol. Evol.">
        <title>A High-Quality Reference Genome for a Parasitic Bivalve with Doubly Uniparental Inheritance (Bivalvia: Unionida).</title>
        <authorList>
            <person name="Smith C.H."/>
        </authorList>
    </citation>
    <scope>NUCLEOTIDE SEQUENCE</scope>
    <source>
        <strain evidence="6">CHS0354</strain>
    </source>
</reference>
<protein>
    <recommendedName>
        <fullName evidence="5">C1q domain-containing protein</fullName>
    </recommendedName>
</protein>
<dbReference type="PANTHER" id="PTHR15427:SF2">
    <property type="entry name" value="EMILIN-3"/>
    <property type="match status" value="1"/>
</dbReference>
<dbReference type="InterPro" id="IPR050392">
    <property type="entry name" value="Collagen/C1q_domain"/>
</dbReference>
<dbReference type="GO" id="GO:0031012">
    <property type="term" value="C:extracellular matrix"/>
    <property type="evidence" value="ECO:0007669"/>
    <property type="project" value="TreeGrafter"/>
</dbReference>
<dbReference type="Proteomes" id="UP001195483">
    <property type="component" value="Unassembled WGS sequence"/>
</dbReference>
<feature type="region of interest" description="Disordered" evidence="4">
    <location>
        <begin position="59"/>
        <end position="99"/>
    </location>
</feature>
<gene>
    <name evidence="6" type="ORF">CHS0354_041680</name>
</gene>
<dbReference type="InterPro" id="IPR008983">
    <property type="entry name" value="Tumour_necrosis_fac-like_dom"/>
</dbReference>
<dbReference type="GO" id="GO:0005576">
    <property type="term" value="C:extracellular region"/>
    <property type="evidence" value="ECO:0007669"/>
    <property type="project" value="UniProtKB-SubCell"/>
</dbReference>
<feature type="compositionally biased region" description="Basic and acidic residues" evidence="4">
    <location>
        <begin position="59"/>
        <end position="68"/>
    </location>
</feature>
<dbReference type="Gene3D" id="2.60.120.40">
    <property type="match status" value="1"/>
</dbReference>
<dbReference type="Pfam" id="PF00386">
    <property type="entry name" value="C1q"/>
    <property type="match status" value="1"/>
</dbReference>
<dbReference type="EMBL" id="JAEAOA010002349">
    <property type="protein sequence ID" value="KAK3589552.1"/>
    <property type="molecule type" value="Genomic_DNA"/>
</dbReference>
<name>A0AAE0SCJ4_9BIVA</name>
<dbReference type="SUPFAM" id="SSF49842">
    <property type="entry name" value="TNF-like"/>
    <property type="match status" value="1"/>
</dbReference>
<dbReference type="SMART" id="SM00110">
    <property type="entry name" value="C1Q"/>
    <property type="match status" value="1"/>
</dbReference>
<dbReference type="PROSITE" id="PS50871">
    <property type="entry name" value="C1Q"/>
    <property type="match status" value="1"/>
</dbReference>
<evidence type="ECO:0000256" key="1">
    <source>
        <dbReference type="ARBA" id="ARBA00004613"/>
    </source>
</evidence>
<reference evidence="6" key="3">
    <citation type="submission" date="2023-05" db="EMBL/GenBank/DDBJ databases">
        <authorList>
            <person name="Smith C.H."/>
        </authorList>
    </citation>
    <scope>NUCLEOTIDE SEQUENCE</scope>
    <source>
        <strain evidence="6">CHS0354</strain>
        <tissue evidence="6">Mantle</tissue>
    </source>
</reference>
<feature type="domain" description="C1q" evidence="5">
    <location>
        <begin position="122"/>
        <end position="261"/>
    </location>
</feature>
<dbReference type="AlphaFoldDB" id="A0AAE0SCJ4"/>
<proteinExistence type="predicted"/>
<feature type="compositionally biased region" description="Basic and acidic residues" evidence="4">
    <location>
        <begin position="79"/>
        <end position="89"/>
    </location>
</feature>
<keyword evidence="2" id="KW-0964">Secreted</keyword>
<feature type="coiled-coil region" evidence="3">
    <location>
        <begin position="11"/>
        <end position="59"/>
    </location>
</feature>
<sequence>MAENKVKLDRTEHMEERLRKAEQGVEKLEQSLHLANAQLKKSQKRIELLEMELKKARQDFANSDKGDNQENENINIAENGDHRQQKENESSINVTKKNGQANLKLEGPEFIIAPKNRRSAHDTKAFSAYWANCSPDTHLRDGETIPFNAFPLNHGLGFYPGINAFLCPVAGIYLFTTTVTAWQHKVEAEMVYNGIPKAYLTTGNPQDENHQSTISAIFYCGQQNLVWVRILNNHGTGIQCGNGKTPMTTFSGVLLWEDPSSS</sequence>
<feature type="compositionally biased region" description="Polar residues" evidence="4">
    <location>
        <begin position="90"/>
        <end position="99"/>
    </location>
</feature>
<accession>A0AAE0SCJ4</accession>
<evidence type="ECO:0000259" key="5">
    <source>
        <dbReference type="PROSITE" id="PS50871"/>
    </source>
</evidence>
<dbReference type="PANTHER" id="PTHR15427">
    <property type="entry name" value="EMILIN ELASTIN MICROFIBRIL INTERFACE-LOCATED PROTEIN ELASTIN MICROFIBRIL INTERFACER"/>
    <property type="match status" value="1"/>
</dbReference>
<keyword evidence="7" id="KW-1185">Reference proteome</keyword>
<reference evidence="6" key="2">
    <citation type="journal article" date="2021" name="Genome Biol. Evol.">
        <title>Developing a high-quality reference genome for a parasitic bivalve with doubly uniparental inheritance (Bivalvia: Unionida).</title>
        <authorList>
            <person name="Smith C.H."/>
        </authorList>
    </citation>
    <scope>NUCLEOTIDE SEQUENCE</scope>
    <source>
        <strain evidence="6">CHS0354</strain>
        <tissue evidence="6">Mantle</tissue>
    </source>
</reference>
<evidence type="ECO:0000256" key="4">
    <source>
        <dbReference type="SAM" id="MobiDB-lite"/>
    </source>
</evidence>
<comment type="subcellular location">
    <subcellularLocation>
        <location evidence="1">Secreted</location>
    </subcellularLocation>
</comment>
<evidence type="ECO:0000256" key="2">
    <source>
        <dbReference type="ARBA" id="ARBA00022525"/>
    </source>
</evidence>
<keyword evidence="3" id="KW-0175">Coiled coil</keyword>
<comment type="caution">
    <text evidence="6">The sequence shown here is derived from an EMBL/GenBank/DDBJ whole genome shotgun (WGS) entry which is preliminary data.</text>
</comment>
<evidence type="ECO:0000256" key="3">
    <source>
        <dbReference type="SAM" id="Coils"/>
    </source>
</evidence>
<evidence type="ECO:0000313" key="6">
    <source>
        <dbReference type="EMBL" id="KAK3589552.1"/>
    </source>
</evidence>
<dbReference type="InterPro" id="IPR001073">
    <property type="entry name" value="C1q_dom"/>
</dbReference>
<evidence type="ECO:0000313" key="7">
    <source>
        <dbReference type="Proteomes" id="UP001195483"/>
    </source>
</evidence>